<dbReference type="InterPro" id="IPR011856">
    <property type="entry name" value="tRNA_endonuc-like_dom_sf"/>
</dbReference>
<name>A0A182MSK9_9DIPT</name>
<dbReference type="Gene3D" id="3.40.1350.10">
    <property type="match status" value="1"/>
</dbReference>
<dbReference type="GO" id="GO:0000213">
    <property type="term" value="F:tRNA-intron lyase activity"/>
    <property type="evidence" value="ECO:0007669"/>
    <property type="project" value="UniProtKB-EC"/>
</dbReference>
<dbReference type="EMBL" id="AXCM01000440">
    <property type="status" value="NOT_ANNOTATED_CDS"/>
    <property type="molecule type" value="Genomic_DNA"/>
</dbReference>
<dbReference type="SUPFAM" id="SSF53032">
    <property type="entry name" value="tRNA-intron endonuclease catalytic domain-like"/>
    <property type="match status" value="1"/>
</dbReference>
<evidence type="ECO:0000256" key="3">
    <source>
        <dbReference type="ARBA" id="ARBA00034031"/>
    </source>
</evidence>
<feature type="domain" description="tRNA intron endonuclease catalytic" evidence="5">
    <location>
        <begin position="91"/>
        <end position="168"/>
    </location>
</feature>
<dbReference type="GO" id="GO:0005737">
    <property type="term" value="C:cytoplasm"/>
    <property type="evidence" value="ECO:0007669"/>
    <property type="project" value="TreeGrafter"/>
</dbReference>
<feature type="compositionally biased region" description="Basic residues" evidence="4">
    <location>
        <begin position="196"/>
        <end position="212"/>
    </location>
</feature>
<dbReference type="STRING" id="139723.A0A182MSK9"/>
<comment type="catalytic activity">
    <reaction evidence="3">
        <text>pretRNA = a 3'-half-tRNA molecule with a 5'-OH end + a 5'-half-tRNA molecule with a 2',3'-cyclic phosphate end + an intron with a 2',3'-cyclic phosphate and a 5'-hydroxyl terminus.</text>
        <dbReference type="EC" id="4.6.1.16"/>
    </reaction>
</comment>
<dbReference type="EnsemblMetazoa" id="ACUA025267-RA">
    <property type="protein sequence ID" value="ACUA025267-PA"/>
    <property type="gene ID" value="ACUA025267"/>
</dbReference>
<dbReference type="InterPro" id="IPR036167">
    <property type="entry name" value="tRNA_intron_Endo_cat-like_sf"/>
</dbReference>
<evidence type="ECO:0000256" key="4">
    <source>
        <dbReference type="SAM" id="MobiDB-lite"/>
    </source>
</evidence>
<dbReference type="GO" id="GO:0003676">
    <property type="term" value="F:nucleic acid binding"/>
    <property type="evidence" value="ECO:0007669"/>
    <property type="project" value="InterPro"/>
</dbReference>
<dbReference type="InterPro" id="IPR006677">
    <property type="entry name" value="tRNA_intron_Endonuc_cat-like"/>
</dbReference>
<evidence type="ECO:0000256" key="2">
    <source>
        <dbReference type="ARBA" id="ARBA00012573"/>
    </source>
</evidence>
<evidence type="ECO:0000259" key="5">
    <source>
        <dbReference type="Pfam" id="PF01974"/>
    </source>
</evidence>
<reference evidence="7" key="1">
    <citation type="submission" date="2013-09" db="EMBL/GenBank/DDBJ databases">
        <title>The Genome Sequence of Anopheles culicifacies species A.</title>
        <authorList>
            <consortium name="The Broad Institute Genomics Platform"/>
            <person name="Neafsey D.E."/>
            <person name="Besansky N."/>
            <person name="Howell P."/>
            <person name="Walton C."/>
            <person name="Young S.K."/>
            <person name="Zeng Q."/>
            <person name="Gargeya S."/>
            <person name="Fitzgerald M."/>
            <person name="Haas B."/>
            <person name="Abouelleil A."/>
            <person name="Allen A.W."/>
            <person name="Alvarado L."/>
            <person name="Arachchi H.M."/>
            <person name="Berlin A.M."/>
            <person name="Chapman S.B."/>
            <person name="Gainer-Dewar J."/>
            <person name="Goldberg J."/>
            <person name="Griggs A."/>
            <person name="Gujja S."/>
            <person name="Hansen M."/>
            <person name="Howarth C."/>
            <person name="Imamovic A."/>
            <person name="Ireland A."/>
            <person name="Larimer J."/>
            <person name="McCowan C."/>
            <person name="Murphy C."/>
            <person name="Pearson M."/>
            <person name="Poon T.W."/>
            <person name="Priest M."/>
            <person name="Roberts A."/>
            <person name="Saif S."/>
            <person name="Shea T."/>
            <person name="Sisk P."/>
            <person name="Sykes S."/>
            <person name="Wortman J."/>
            <person name="Nusbaum C."/>
            <person name="Birren B."/>
        </authorList>
    </citation>
    <scope>NUCLEOTIDE SEQUENCE [LARGE SCALE GENOMIC DNA]</scope>
    <source>
        <strain evidence="7">A-37</strain>
    </source>
</reference>
<feature type="region of interest" description="Disordered" evidence="4">
    <location>
        <begin position="195"/>
        <end position="224"/>
    </location>
</feature>
<accession>A0A182MSK9</accession>
<dbReference type="PANTHER" id="PTHR21227:SF0">
    <property type="entry name" value="TRNA-SPLICING ENDONUCLEASE SUBUNIT SEN2"/>
    <property type="match status" value="1"/>
</dbReference>
<feature type="region of interest" description="Disordered" evidence="4">
    <location>
        <begin position="257"/>
        <end position="286"/>
    </location>
</feature>
<sequence length="286" mass="32662">MLSRAFPACVTHSREQLVRKRKQKTATTAPIAPSTSQEDVNEPLCLFLEEAFFLMHTLGILHVKDLYDKQIDIREAFERFRKIKKNFVACYCAYLYLKSKNWIIKSGIKFGGDFVIYVRGPQFYHASYIVLVQEMLAEKQIDLHTVDGLDFQGFNRIAETTAKDVLFLEVHYPSTLDLSDSAACLERLKEFSGKPPTRRLRRKKRQRHRQHDHQHPQPQTASLYANGSIVTNGDCCYQPSRMRLNCGWRVRKGCSEHKAERGKGKAFAGSAARHNSAGANGGEPDR</sequence>
<proteinExistence type="inferred from homology"/>
<feature type="compositionally biased region" description="Low complexity" evidence="4">
    <location>
        <begin position="25"/>
        <end position="36"/>
    </location>
</feature>
<comment type="similarity">
    <text evidence="1">Belongs to the tRNA-intron endonuclease family.</text>
</comment>
<reference evidence="6" key="2">
    <citation type="submission" date="2020-05" db="UniProtKB">
        <authorList>
            <consortium name="EnsemblMetazoa"/>
        </authorList>
    </citation>
    <scope>IDENTIFICATION</scope>
    <source>
        <strain evidence="6">A-37</strain>
    </source>
</reference>
<dbReference type="VEuPathDB" id="VectorBase:ACUA025267"/>
<organism evidence="6 7">
    <name type="scientific">Anopheles culicifacies</name>
    <dbReference type="NCBI Taxonomy" id="139723"/>
    <lineage>
        <taxon>Eukaryota</taxon>
        <taxon>Metazoa</taxon>
        <taxon>Ecdysozoa</taxon>
        <taxon>Arthropoda</taxon>
        <taxon>Hexapoda</taxon>
        <taxon>Insecta</taxon>
        <taxon>Pterygota</taxon>
        <taxon>Neoptera</taxon>
        <taxon>Endopterygota</taxon>
        <taxon>Diptera</taxon>
        <taxon>Nematocera</taxon>
        <taxon>Culicoidea</taxon>
        <taxon>Culicidae</taxon>
        <taxon>Anophelinae</taxon>
        <taxon>Anopheles</taxon>
        <taxon>culicifacies species complex</taxon>
    </lineage>
</organism>
<dbReference type="PANTHER" id="PTHR21227">
    <property type="entry name" value="TRNA-SPLICING ENDONUCLEASE SUBUNIT SEN2"/>
    <property type="match status" value="1"/>
</dbReference>
<evidence type="ECO:0000313" key="6">
    <source>
        <dbReference type="EnsemblMetazoa" id="ACUA025267-PA"/>
    </source>
</evidence>
<dbReference type="InterPro" id="IPR006676">
    <property type="entry name" value="tRNA_splic"/>
</dbReference>
<protein>
    <recommendedName>
        <fullName evidence="2">tRNA-intron lyase</fullName>
        <ecNumber evidence="2">4.6.1.16</ecNumber>
    </recommendedName>
</protein>
<evidence type="ECO:0000256" key="1">
    <source>
        <dbReference type="ARBA" id="ARBA00008078"/>
    </source>
</evidence>
<dbReference type="EC" id="4.6.1.16" evidence="2"/>
<dbReference type="Pfam" id="PF01974">
    <property type="entry name" value="tRNA_int_endo"/>
    <property type="match status" value="1"/>
</dbReference>
<keyword evidence="7" id="KW-1185">Reference proteome</keyword>
<dbReference type="GO" id="GO:0000214">
    <property type="term" value="C:tRNA-intron endonuclease complex"/>
    <property type="evidence" value="ECO:0007669"/>
    <property type="project" value="TreeGrafter"/>
</dbReference>
<dbReference type="GO" id="GO:0000379">
    <property type="term" value="P:tRNA-type intron splice site recognition and cleavage"/>
    <property type="evidence" value="ECO:0007669"/>
    <property type="project" value="TreeGrafter"/>
</dbReference>
<dbReference type="Proteomes" id="UP000075883">
    <property type="component" value="Unassembled WGS sequence"/>
</dbReference>
<dbReference type="CDD" id="cd22363">
    <property type="entry name" value="tRNA-intron_lyase_C"/>
    <property type="match status" value="1"/>
</dbReference>
<dbReference type="AlphaFoldDB" id="A0A182MSK9"/>
<feature type="region of interest" description="Disordered" evidence="4">
    <location>
        <begin position="17"/>
        <end position="36"/>
    </location>
</feature>
<evidence type="ECO:0000313" key="7">
    <source>
        <dbReference type="Proteomes" id="UP000075883"/>
    </source>
</evidence>